<sequence>MSGTRPCGREPSPAAAPRHAAPVHPGLLALAARQHGPFTTAQARHHGVELDELQRLLRAGVLVRLRRGVYAEAWRTRGDPRATHRVHVDGVLLVLGARAAVSHVSAAVVHGLDLLDPDLGHVEVTRADLGSSRTEARVRHHAAALRPDEVVEVDGRPVTSLARTAIDIARRSTLAQALVVLDAVLHRGVDREELRRVHLACASWSGSRTAGRALALADGGAESPGESLVRLLLARAGLPPVRTQVELRDHDGLVGRVDLLFEQQRTVVEFDGRAKYGLEGDPADALWREKRREDRLRGLGYEVVRVVWADLDRPDDVRRRVLGAFARSARWPRAAS</sequence>
<gene>
    <name evidence="3" type="ORF">D5H78_15070</name>
</gene>
<feature type="domain" description="AbiEi antitoxin N-terminal" evidence="2">
    <location>
        <begin position="27"/>
        <end position="72"/>
    </location>
</feature>
<evidence type="ECO:0000313" key="3">
    <source>
        <dbReference type="EMBL" id="RJK94300.1"/>
    </source>
</evidence>
<dbReference type="InterPro" id="IPR025159">
    <property type="entry name" value="AbiEi_N"/>
</dbReference>
<dbReference type="InterPro" id="IPR011335">
    <property type="entry name" value="Restrct_endonuc-II-like"/>
</dbReference>
<dbReference type="OrthoDB" id="5143202at2"/>
<dbReference type="Pfam" id="PF13338">
    <property type="entry name" value="AbiEi_4"/>
    <property type="match status" value="1"/>
</dbReference>
<keyword evidence="4" id="KW-1185">Reference proteome</keyword>
<organism evidence="3 4">
    <name type="scientific">Vallicoccus soli</name>
    <dbReference type="NCBI Taxonomy" id="2339232"/>
    <lineage>
        <taxon>Bacteria</taxon>
        <taxon>Bacillati</taxon>
        <taxon>Actinomycetota</taxon>
        <taxon>Actinomycetes</taxon>
        <taxon>Motilibacterales</taxon>
        <taxon>Vallicoccaceae</taxon>
        <taxon>Vallicoccus</taxon>
    </lineage>
</organism>
<accession>A0A3A3YSB6</accession>
<evidence type="ECO:0000259" key="2">
    <source>
        <dbReference type="Pfam" id="PF13338"/>
    </source>
</evidence>
<dbReference type="EMBL" id="QZEZ01000007">
    <property type="protein sequence ID" value="RJK94300.1"/>
    <property type="molecule type" value="Genomic_DNA"/>
</dbReference>
<reference evidence="3 4" key="1">
    <citation type="submission" date="2018-09" db="EMBL/GenBank/DDBJ databases">
        <title>YIM 75000 draft genome.</title>
        <authorList>
            <person name="Tang S."/>
            <person name="Feng Y."/>
        </authorList>
    </citation>
    <scope>NUCLEOTIDE SEQUENCE [LARGE SCALE GENOMIC DNA]</scope>
    <source>
        <strain evidence="3 4">YIM 75000</strain>
    </source>
</reference>
<comment type="caution">
    <text evidence="3">The sequence shown here is derived from an EMBL/GenBank/DDBJ whole genome shotgun (WGS) entry which is preliminary data.</text>
</comment>
<proteinExistence type="predicted"/>
<name>A0A3A3YSB6_9ACTN</name>
<dbReference type="SUPFAM" id="SSF52980">
    <property type="entry name" value="Restriction endonuclease-like"/>
    <property type="match status" value="1"/>
</dbReference>
<dbReference type="AlphaFoldDB" id="A0A3A3YSB6"/>
<feature type="compositionally biased region" description="Low complexity" evidence="1">
    <location>
        <begin position="11"/>
        <end position="20"/>
    </location>
</feature>
<evidence type="ECO:0000256" key="1">
    <source>
        <dbReference type="SAM" id="MobiDB-lite"/>
    </source>
</evidence>
<protein>
    <recommendedName>
        <fullName evidence="2">AbiEi antitoxin N-terminal domain-containing protein</fullName>
    </recommendedName>
</protein>
<feature type="region of interest" description="Disordered" evidence="1">
    <location>
        <begin position="1"/>
        <end position="20"/>
    </location>
</feature>
<evidence type="ECO:0000313" key="4">
    <source>
        <dbReference type="Proteomes" id="UP000265614"/>
    </source>
</evidence>
<dbReference type="Proteomes" id="UP000265614">
    <property type="component" value="Unassembled WGS sequence"/>
</dbReference>